<dbReference type="EC" id="1.6.2.4" evidence="4"/>
<dbReference type="GO" id="GO:0050660">
    <property type="term" value="F:flavin adenine dinucleotide binding"/>
    <property type="evidence" value="ECO:0007669"/>
    <property type="project" value="TreeGrafter"/>
</dbReference>
<dbReference type="PRINTS" id="PR00369">
    <property type="entry name" value="FLAVODOXIN"/>
</dbReference>
<dbReference type="InterPro" id="IPR001433">
    <property type="entry name" value="OxRdtase_FAD/NAD-bd"/>
</dbReference>
<dbReference type="CDD" id="cd06200">
    <property type="entry name" value="SiR_like1"/>
    <property type="match status" value="1"/>
</dbReference>
<dbReference type="Pfam" id="PF00175">
    <property type="entry name" value="NAD_binding_1"/>
    <property type="match status" value="1"/>
</dbReference>
<dbReference type="EMBL" id="AQQV01000001">
    <property type="protein sequence ID" value="ORE88406.1"/>
    <property type="molecule type" value="Genomic_DNA"/>
</dbReference>
<comment type="caution">
    <text evidence="8">The sequence shown here is derived from an EMBL/GenBank/DDBJ whole genome shotgun (WGS) entry which is preliminary data.</text>
</comment>
<dbReference type="Pfam" id="PF00258">
    <property type="entry name" value="Flavodoxin_1"/>
    <property type="match status" value="1"/>
</dbReference>
<keyword evidence="5" id="KW-0472">Membrane</keyword>
<organism evidence="8 9">
    <name type="scientific">Oceanococcus atlanticus</name>
    <dbReference type="NCBI Taxonomy" id="1317117"/>
    <lineage>
        <taxon>Bacteria</taxon>
        <taxon>Pseudomonadati</taxon>
        <taxon>Pseudomonadota</taxon>
        <taxon>Gammaproteobacteria</taxon>
        <taxon>Chromatiales</taxon>
        <taxon>Oceanococcaceae</taxon>
        <taxon>Oceanococcus</taxon>
    </lineage>
</organism>
<evidence type="ECO:0000256" key="3">
    <source>
        <dbReference type="ARBA" id="ARBA00022982"/>
    </source>
</evidence>
<gene>
    <name evidence="8" type="ORF">ATO7_00985</name>
</gene>
<dbReference type="Gene3D" id="2.40.30.10">
    <property type="entry name" value="Translation factors"/>
    <property type="match status" value="1"/>
</dbReference>
<dbReference type="InterPro" id="IPR001709">
    <property type="entry name" value="Flavoprot_Pyr_Nucl_cyt_Rdtase"/>
</dbReference>
<feature type="transmembrane region" description="Helical" evidence="5">
    <location>
        <begin position="7"/>
        <end position="24"/>
    </location>
</feature>
<evidence type="ECO:0000259" key="7">
    <source>
        <dbReference type="PROSITE" id="PS51384"/>
    </source>
</evidence>
<keyword evidence="2" id="KW-0288">FMN</keyword>
<keyword evidence="9" id="KW-1185">Reference proteome</keyword>
<evidence type="ECO:0000313" key="8">
    <source>
        <dbReference type="EMBL" id="ORE88406.1"/>
    </source>
</evidence>
<dbReference type="PRINTS" id="PR00371">
    <property type="entry name" value="FPNCR"/>
</dbReference>
<dbReference type="STRING" id="1317117.ATO7_00985"/>
<keyword evidence="3" id="KW-0813">Transport</keyword>
<dbReference type="Gene3D" id="3.40.50.360">
    <property type="match status" value="1"/>
</dbReference>
<keyword evidence="5" id="KW-0812">Transmembrane</keyword>
<keyword evidence="1" id="KW-0285">Flavoprotein</keyword>
<proteinExistence type="predicted"/>
<evidence type="ECO:0000259" key="6">
    <source>
        <dbReference type="PROSITE" id="PS50902"/>
    </source>
</evidence>
<dbReference type="OrthoDB" id="9816402at2"/>
<dbReference type="PANTHER" id="PTHR19384:SF17">
    <property type="entry name" value="NADPH--CYTOCHROME P450 REDUCTASE"/>
    <property type="match status" value="1"/>
</dbReference>
<evidence type="ECO:0000313" key="9">
    <source>
        <dbReference type="Proteomes" id="UP000192342"/>
    </source>
</evidence>
<dbReference type="InterPro" id="IPR001094">
    <property type="entry name" value="Flavdoxin-like"/>
</dbReference>
<dbReference type="GO" id="GO:0003958">
    <property type="term" value="F:NADPH-hemoprotein reductase activity"/>
    <property type="evidence" value="ECO:0007669"/>
    <property type="project" value="UniProtKB-EC"/>
</dbReference>
<evidence type="ECO:0000256" key="5">
    <source>
        <dbReference type="SAM" id="Phobius"/>
    </source>
</evidence>
<accession>A0A1Y1SFJ6</accession>
<dbReference type="InterPro" id="IPR008254">
    <property type="entry name" value="Flavodoxin/NO_synth"/>
</dbReference>
<dbReference type="InterPro" id="IPR029039">
    <property type="entry name" value="Flavoprotein-like_sf"/>
</dbReference>
<dbReference type="PROSITE" id="PS50902">
    <property type="entry name" value="FLAVODOXIN_LIKE"/>
    <property type="match status" value="1"/>
</dbReference>
<feature type="domain" description="FAD-binding FR-type" evidence="7">
    <location>
        <begin position="221"/>
        <end position="336"/>
    </location>
</feature>
<feature type="transmembrane region" description="Helical" evidence="5">
    <location>
        <begin position="36"/>
        <end position="57"/>
    </location>
</feature>
<evidence type="ECO:0000256" key="2">
    <source>
        <dbReference type="ARBA" id="ARBA00022643"/>
    </source>
</evidence>
<keyword evidence="5" id="KW-1133">Transmembrane helix</keyword>
<dbReference type="InterPro" id="IPR017938">
    <property type="entry name" value="Riboflavin_synthase-like_b-brl"/>
</dbReference>
<protein>
    <recommendedName>
        <fullName evidence="4">NADPH--hemoprotein reductase</fullName>
        <ecNumber evidence="4">1.6.2.4</ecNumber>
    </recommendedName>
</protein>
<dbReference type="RefSeq" id="WP_083559052.1">
    <property type="nucleotide sequence ID" value="NZ_AQQV01000001.1"/>
</dbReference>
<evidence type="ECO:0000256" key="1">
    <source>
        <dbReference type="ARBA" id="ARBA00022630"/>
    </source>
</evidence>
<name>A0A1Y1SFJ6_9GAMM</name>
<dbReference type="InterPro" id="IPR039261">
    <property type="entry name" value="FNR_nucleotide-bd"/>
</dbReference>
<dbReference type="InterPro" id="IPR017927">
    <property type="entry name" value="FAD-bd_FR_type"/>
</dbReference>
<dbReference type="GO" id="GO:0005829">
    <property type="term" value="C:cytosol"/>
    <property type="evidence" value="ECO:0007669"/>
    <property type="project" value="TreeGrafter"/>
</dbReference>
<dbReference type="GO" id="GO:0010181">
    <property type="term" value="F:FMN binding"/>
    <property type="evidence" value="ECO:0007669"/>
    <property type="project" value="InterPro"/>
</dbReference>
<dbReference type="Gene3D" id="3.40.50.80">
    <property type="entry name" value="Nucleotide-binding domain of ferredoxin-NADP reductase (FNR) module"/>
    <property type="match status" value="1"/>
</dbReference>
<dbReference type="PANTHER" id="PTHR19384">
    <property type="entry name" value="NITRIC OXIDE SYNTHASE-RELATED"/>
    <property type="match status" value="1"/>
</dbReference>
<dbReference type="SUPFAM" id="SSF63380">
    <property type="entry name" value="Riboflavin synthase domain-like"/>
    <property type="match status" value="1"/>
</dbReference>
<reference evidence="8 9" key="1">
    <citation type="submission" date="2013-04" db="EMBL/GenBank/DDBJ databases">
        <title>Oceanococcus atlanticus 22II-S10r2 Genome Sequencing.</title>
        <authorList>
            <person name="Lai Q."/>
            <person name="Li G."/>
            <person name="Shao Z."/>
        </authorList>
    </citation>
    <scope>NUCLEOTIDE SEQUENCE [LARGE SCALE GENOMIC DNA]</scope>
    <source>
        <strain evidence="8 9">22II-S10r2</strain>
    </source>
</reference>
<sequence length="475" mass="52319">MPAPTTYRLITAALLGVAGLLWWWQPAPLIWTQPDAQRLLGIGLLLAVYLLLCAWWLKPQQRAHAAGAADISVVYASQSGTAQNIARQTADALRSADCAVHSMALEHFKPELSHSCPHWLFVVSTTGEGDPPDHALAFARASLQSPAALAGLRYAVLALGDRSYPHFCAFGHKLDNWLRESQASPLFPCIEVDDANPATLKRWQESLRVSFARRALSWQESDYADWMLSEREHLNPGSPGGAIFRLCLTPTDPTALSWQAGDIAEIQVPDGRSGQAHKREYSIASIAQDGRLELLVRRMFHPDGRPGLGSQHLTEQLEPGQPLRLRIRSNSNFHPPPDHAPLILIGNGTGLAGLRAHLHARQHKRLGRNWLLFGERSRQHDGLLGDELEQAQRNGALQRLDRTYSREGETLRYVQDAVLAAADSVRTWVAEGACIYVCGSSHGMAPGVSAALVEILGQTAVDRLRSEGRYRSDVY</sequence>
<dbReference type="Proteomes" id="UP000192342">
    <property type="component" value="Unassembled WGS sequence"/>
</dbReference>
<dbReference type="AlphaFoldDB" id="A0A1Y1SFJ6"/>
<dbReference type="SUPFAM" id="SSF52343">
    <property type="entry name" value="Ferredoxin reductase-like, C-terminal NADP-linked domain"/>
    <property type="match status" value="1"/>
</dbReference>
<dbReference type="PROSITE" id="PS51384">
    <property type="entry name" value="FAD_FR"/>
    <property type="match status" value="1"/>
</dbReference>
<feature type="domain" description="Flavodoxin-like" evidence="6">
    <location>
        <begin position="71"/>
        <end position="208"/>
    </location>
</feature>
<keyword evidence="3" id="KW-0249">Electron transport</keyword>
<evidence type="ECO:0000256" key="4">
    <source>
        <dbReference type="ARBA" id="ARBA00023797"/>
    </source>
</evidence>
<dbReference type="SUPFAM" id="SSF52218">
    <property type="entry name" value="Flavoproteins"/>
    <property type="match status" value="1"/>
</dbReference>